<keyword evidence="1" id="KW-0378">Hydrolase</keyword>
<keyword evidence="5" id="KW-1185">Reference proteome</keyword>
<comment type="caution">
    <text evidence="4">The sequence shown here is derived from an EMBL/GenBank/DDBJ whole genome shotgun (WGS) entry which is preliminary data.</text>
</comment>
<keyword evidence="2" id="KW-0175">Coiled coil</keyword>
<dbReference type="SUPFAM" id="SSF52266">
    <property type="entry name" value="SGNH hydrolase"/>
    <property type="match status" value="2"/>
</dbReference>
<protein>
    <recommendedName>
        <fullName evidence="3">Sialate O-acetylesterase domain-containing protein</fullName>
    </recommendedName>
</protein>
<dbReference type="InterPro" id="IPR039329">
    <property type="entry name" value="SIAE"/>
</dbReference>
<name>A0A918WHE3_9BACT</name>
<dbReference type="Gene3D" id="3.40.50.1110">
    <property type="entry name" value="SGNH hydrolase"/>
    <property type="match status" value="2"/>
</dbReference>
<evidence type="ECO:0000256" key="1">
    <source>
        <dbReference type="ARBA" id="ARBA00022801"/>
    </source>
</evidence>
<accession>A0A918WHE3</accession>
<dbReference type="InterPro" id="IPR005181">
    <property type="entry name" value="SASA"/>
</dbReference>
<dbReference type="GO" id="GO:0001681">
    <property type="term" value="F:sialate O-acetylesterase activity"/>
    <property type="evidence" value="ECO:0007669"/>
    <property type="project" value="InterPro"/>
</dbReference>
<evidence type="ECO:0000256" key="2">
    <source>
        <dbReference type="SAM" id="Coils"/>
    </source>
</evidence>
<dbReference type="AlphaFoldDB" id="A0A918WHE3"/>
<feature type="coiled-coil region" evidence="2">
    <location>
        <begin position="684"/>
        <end position="711"/>
    </location>
</feature>
<feature type="domain" description="Sialate O-acetylesterase" evidence="3">
    <location>
        <begin position="258"/>
        <end position="372"/>
    </location>
</feature>
<proteinExistence type="predicted"/>
<dbReference type="PANTHER" id="PTHR22901">
    <property type="entry name" value="SIALATE O-ACETYLESTERASE"/>
    <property type="match status" value="1"/>
</dbReference>
<dbReference type="GO" id="GO:0005975">
    <property type="term" value="P:carbohydrate metabolic process"/>
    <property type="evidence" value="ECO:0007669"/>
    <property type="project" value="TreeGrafter"/>
</dbReference>
<reference evidence="4" key="1">
    <citation type="journal article" date="2014" name="Int. J. Syst. Evol. Microbiol.">
        <title>Complete genome sequence of Corynebacterium casei LMG S-19264T (=DSM 44701T), isolated from a smear-ripened cheese.</title>
        <authorList>
            <consortium name="US DOE Joint Genome Institute (JGI-PGF)"/>
            <person name="Walter F."/>
            <person name="Albersmeier A."/>
            <person name="Kalinowski J."/>
            <person name="Ruckert C."/>
        </authorList>
    </citation>
    <scope>NUCLEOTIDE SEQUENCE</scope>
    <source>
        <strain evidence="4">KCTC 12988</strain>
    </source>
</reference>
<dbReference type="Pfam" id="PF03629">
    <property type="entry name" value="SASA"/>
    <property type="match status" value="1"/>
</dbReference>
<dbReference type="PANTHER" id="PTHR22901:SF0">
    <property type="entry name" value="SIALATE O-ACETYLESTERASE"/>
    <property type="match status" value="1"/>
</dbReference>
<sequence length="960" mass="104223">MPEIFTDFMVLQREQPVPIWGYLPPTAEVEVSFGGNTYRATADASGRWEVILPAMGTNWGGRTMTIRTGWETREIDEVVVGDVWFVSGGSSMNLTLEELGTAEADAELTDTFDDMLRVFVLDEAAARNPRTVATGDWHPSVPGALEPVAAVPYYFGKKLRSEVGIPIGIIECARDSQPIESYLSDTALGTFSQGQAELYAKSQAYANWASGATQSEYQSELAAWEDNPVGPRPTAPLDPALRPEIAGQTFNAMINPVADYEVRGLLWYQGEIDATWSKSIFYREFLENLASDLRGRFGAQKPFYYVQLANFEQPGETGGGLTWVTTQDEMRRALPTISLAGNAGMVVANDIGDPGDINPSNKKEIGERLARWALRNEYEKSATKRSGPVFKSSVIGGSTVELSFDHSAGLASSNSQPLSGFQVRAAGQAWVNADAVISGNKVVVSASQVNAPVAARYAWDDNPTFANLTNASGLPAGLFATSQGLEMPAMFSDGMILQREKGAKIWGWVCGGCSVSVQFDGRQWETTADDLGRWEVVLDNLAASSVGRDLVITTDEEVRTISDVLVGEVWLGGGQSNMEFRFSYLPTPANNAEAASANDPLLRVFVANEQARKDPQRLVQGDWLRAQSGDMPDMPLTPYHYAKVLRAQLGVPVGVIENAWGGQPIQGYIEEEKLLTFPEGVSILNEKTAAYAAWDQALADYEAELAAWNANPQGPAPEPPTGDPQFEANLGGQSFNGMVAPIAGYGVRGIIFYHGEANSFGFSSNDYRELFVALVENWREKWGEDLPFYYMQLPNFDHEGARPGWVRVQDEQRLALANLTNVGMAIGNDIGDPNDVHPADKTQIGDRLSRWSLVNQYGQSKVLTGPIYQSHSVKGATIEVQFQYGEGLKTSDGLAVQSLEIREAGGAWTAATGTIVGDMLVISAPGINSPVSARYAWDSNPTTANLRNGADLPASLFITD</sequence>
<evidence type="ECO:0000313" key="4">
    <source>
        <dbReference type="EMBL" id="GHC44231.1"/>
    </source>
</evidence>
<dbReference type="EMBL" id="BMXI01000002">
    <property type="protein sequence ID" value="GHC44231.1"/>
    <property type="molecule type" value="Genomic_DNA"/>
</dbReference>
<dbReference type="Proteomes" id="UP000644507">
    <property type="component" value="Unassembled WGS sequence"/>
</dbReference>
<evidence type="ECO:0000313" key="5">
    <source>
        <dbReference type="Proteomes" id="UP000644507"/>
    </source>
</evidence>
<reference evidence="4" key="2">
    <citation type="submission" date="2020-09" db="EMBL/GenBank/DDBJ databases">
        <authorList>
            <person name="Sun Q."/>
            <person name="Kim S."/>
        </authorList>
    </citation>
    <scope>NUCLEOTIDE SEQUENCE</scope>
    <source>
        <strain evidence="4">KCTC 12988</strain>
    </source>
</reference>
<evidence type="ECO:0000259" key="3">
    <source>
        <dbReference type="Pfam" id="PF03629"/>
    </source>
</evidence>
<gene>
    <name evidence="4" type="ORF">GCM10007100_06860</name>
</gene>
<organism evidence="4 5">
    <name type="scientific">Roseibacillus persicicus</name>
    <dbReference type="NCBI Taxonomy" id="454148"/>
    <lineage>
        <taxon>Bacteria</taxon>
        <taxon>Pseudomonadati</taxon>
        <taxon>Verrucomicrobiota</taxon>
        <taxon>Verrucomicrobiia</taxon>
        <taxon>Verrucomicrobiales</taxon>
        <taxon>Verrucomicrobiaceae</taxon>
        <taxon>Roseibacillus</taxon>
    </lineage>
</organism>
<dbReference type="InterPro" id="IPR036514">
    <property type="entry name" value="SGNH_hydro_sf"/>
</dbReference>